<sequence>MSGGRSSVSRGPNFTVAAALSVGSGLVVFVLTTILLLLTDLVPHRFRCCRAWIQLIRPGLLPDTVSEPDIMFKDALSSAGVTALVLPGQAAATLLYATTYLDTITTLSLKGSSLQAIASTPGCGANSSWLTPDYANNRIYCLDEGLTTPNGTLSSFGLTSNGTLSQLDIVDTLSGPVSGVIYGETGNGLALAHYSGSSVAAFDISDASALAPVQAETYTLDAPGPNPERQDAPHPHQALLDPTGQYLLVPDLGSDVIRLYSVDEGGLSFTELEPLAAVPGSGPRHGVFLVTDDGTTYFYLASELANTVTGFEVTYNDDNTLDFTEVYLSSTHGLNGTVPNNETTAAEIAISPDNKFLLVSSRGEGTLKIPNFDPANSTEIVSDPIFTFEIDHSSGALTKIQQFPAGGRIPRQFSISADGSLVAVGLQSDGRVVVIGRDVETGLLTDFVASADVGGQPTSVIFAAE</sequence>
<reference evidence="3 4" key="1">
    <citation type="submission" date="2024-03" db="EMBL/GenBank/DDBJ databases">
        <title>A high-quality draft genome sequence of Diaporthe vaccinii, a causative agent of upright dieback and viscid rot disease in cranberry plants.</title>
        <authorList>
            <person name="Sarrasin M."/>
            <person name="Lang B.F."/>
            <person name="Burger G."/>
        </authorList>
    </citation>
    <scope>NUCLEOTIDE SEQUENCE [LARGE SCALE GENOMIC DNA]</scope>
    <source>
        <strain evidence="3 4">IS7</strain>
    </source>
</reference>
<keyword evidence="2" id="KW-0472">Membrane</keyword>
<evidence type="ECO:0008006" key="5">
    <source>
        <dbReference type="Google" id="ProtNLM"/>
    </source>
</evidence>
<dbReference type="Pfam" id="PF10282">
    <property type="entry name" value="Lactonase"/>
    <property type="match status" value="1"/>
</dbReference>
<accession>A0ABR4EGM0</accession>
<dbReference type="EMBL" id="JBAWTH010000056">
    <property type="protein sequence ID" value="KAL2281588.1"/>
    <property type="molecule type" value="Genomic_DNA"/>
</dbReference>
<dbReference type="Gene3D" id="2.130.10.10">
    <property type="entry name" value="YVTN repeat-like/Quinoprotein amine dehydrogenase"/>
    <property type="match status" value="1"/>
</dbReference>
<evidence type="ECO:0000313" key="4">
    <source>
        <dbReference type="Proteomes" id="UP001600888"/>
    </source>
</evidence>
<dbReference type="Proteomes" id="UP001600888">
    <property type="component" value="Unassembled WGS sequence"/>
</dbReference>
<evidence type="ECO:0000256" key="2">
    <source>
        <dbReference type="SAM" id="Phobius"/>
    </source>
</evidence>
<comment type="caution">
    <text evidence="3">The sequence shown here is derived from an EMBL/GenBank/DDBJ whole genome shotgun (WGS) entry which is preliminary data.</text>
</comment>
<keyword evidence="2" id="KW-1133">Transmembrane helix</keyword>
<dbReference type="InterPro" id="IPR050282">
    <property type="entry name" value="Cycloisomerase_2"/>
</dbReference>
<evidence type="ECO:0000256" key="1">
    <source>
        <dbReference type="ARBA" id="ARBA00005564"/>
    </source>
</evidence>
<feature type="transmembrane region" description="Helical" evidence="2">
    <location>
        <begin position="14"/>
        <end position="38"/>
    </location>
</feature>
<comment type="similarity">
    <text evidence="1">Belongs to the cycloisomerase 2 family.</text>
</comment>
<keyword evidence="2" id="KW-0812">Transmembrane</keyword>
<dbReference type="InterPro" id="IPR011048">
    <property type="entry name" value="Haem_d1_sf"/>
</dbReference>
<dbReference type="InterPro" id="IPR019405">
    <property type="entry name" value="Lactonase_7-beta_prop"/>
</dbReference>
<dbReference type="PANTHER" id="PTHR30344:SF1">
    <property type="entry name" value="6-PHOSPHOGLUCONOLACTONASE"/>
    <property type="match status" value="1"/>
</dbReference>
<protein>
    <recommendedName>
        <fullName evidence="5">3-carboxymuconate cyclase</fullName>
    </recommendedName>
</protein>
<name>A0ABR4EGM0_9PEZI</name>
<organism evidence="3 4">
    <name type="scientific">Diaporthe vaccinii</name>
    <dbReference type="NCBI Taxonomy" id="105482"/>
    <lineage>
        <taxon>Eukaryota</taxon>
        <taxon>Fungi</taxon>
        <taxon>Dikarya</taxon>
        <taxon>Ascomycota</taxon>
        <taxon>Pezizomycotina</taxon>
        <taxon>Sordariomycetes</taxon>
        <taxon>Sordariomycetidae</taxon>
        <taxon>Diaporthales</taxon>
        <taxon>Diaporthaceae</taxon>
        <taxon>Diaporthe</taxon>
        <taxon>Diaporthe eres species complex</taxon>
    </lineage>
</organism>
<evidence type="ECO:0000313" key="3">
    <source>
        <dbReference type="EMBL" id="KAL2281588.1"/>
    </source>
</evidence>
<keyword evidence="4" id="KW-1185">Reference proteome</keyword>
<dbReference type="SUPFAM" id="SSF51004">
    <property type="entry name" value="C-terminal (heme d1) domain of cytochrome cd1-nitrite reductase"/>
    <property type="match status" value="1"/>
</dbReference>
<gene>
    <name evidence="3" type="ORF">FJTKL_11489</name>
</gene>
<proteinExistence type="inferred from homology"/>
<dbReference type="InterPro" id="IPR015943">
    <property type="entry name" value="WD40/YVTN_repeat-like_dom_sf"/>
</dbReference>
<dbReference type="PANTHER" id="PTHR30344">
    <property type="entry name" value="6-PHOSPHOGLUCONOLACTONASE-RELATED"/>
    <property type="match status" value="1"/>
</dbReference>